<dbReference type="RefSeq" id="WP_171907616.1">
    <property type="nucleotide sequence ID" value="NZ_FNRM01000006.1"/>
</dbReference>
<feature type="domain" description="DUF4440" evidence="2">
    <location>
        <begin position="29"/>
        <end position="141"/>
    </location>
</feature>
<dbReference type="Pfam" id="PF14534">
    <property type="entry name" value="DUF4440"/>
    <property type="match status" value="1"/>
</dbReference>
<protein>
    <recommendedName>
        <fullName evidence="2">DUF4440 domain-containing protein</fullName>
    </recommendedName>
</protein>
<reference evidence="3 4" key="1">
    <citation type="submission" date="2016-10" db="EMBL/GenBank/DDBJ databases">
        <authorList>
            <person name="de Groot N.N."/>
        </authorList>
    </citation>
    <scope>NUCLEOTIDE SEQUENCE [LARGE SCALE GENOMIC DNA]</scope>
    <source>
        <strain evidence="3 4">CGMCC 1.3430</strain>
    </source>
</reference>
<name>A0A1H4DW58_ALKAM</name>
<accession>A0A1H4DW58</accession>
<keyword evidence="4" id="KW-1185">Reference proteome</keyword>
<dbReference type="STRING" id="152573.SAMN04488051_10663"/>
<dbReference type="Gene3D" id="3.10.450.50">
    <property type="match status" value="1"/>
</dbReference>
<evidence type="ECO:0000256" key="1">
    <source>
        <dbReference type="SAM" id="SignalP"/>
    </source>
</evidence>
<dbReference type="InterPro" id="IPR032710">
    <property type="entry name" value="NTF2-like_dom_sf"/>
</dbReference>
<dbReference type="InterPro" id="IPR027843">
    <property type="entry name" value="DUF4440"/>
</dbReference>
<evidence type="ECO:0000313" key="4">
    <source>
        <dbReference type="Proteomes" id="UP000198773"/>
    </source>
</evidence>
<dbReference type="AlphaFoldDB" id="A0A1H4DW58"/>
<dbReference type="SUPFAM" id="SSF54427">
    <property type="entry name" value="NTF2-like"/>
    <property type="match status" value="1"/>
</dbReference>
<feature type="signal peptide" evidence="1">
    <location>
        <begin position="1"/>
        <end position="20"/>
    </location>
</feature>
<feature type="chain" id="PRO_5011536081" description="DUF4440 domain-containing protein" evidence="1">
    <location>
        <begin position="21"/>
        <end position="149"/>
    </location>
</feature>
<organism evidence="3 4">
    <name type="scientific">Alkalimonas amylolytica</name>
    <dbReference type="NCBI Taxonomy" id="152573"/>
    <lineage>
        <taxon>Bacteria</taxon>
        <taxon>Pseudomonadati</taxon>
        <taxon>Pseudomonadota</taxon>
        <taxon>Gammaproteobacteria</taxon>
        <taxon>Alkalimonas</taxon>
    </lineage>
</organism>
<evidence type="ECO:0000259" key="2">
    <source>
        <dbReference type="Pfam" id="PF14534"/>
    </source>
</evidence>
<gene>
    <name evidence="3" type="ORF">SAMN04488051_10663</name>
</gene>
<dbReference type="EMBL" id="FNRM01000006">
    <property type="protein sequence ID" value="SEA76748.1"/>
    <property type="molecule type" value="Genomic_DNA"/>
</dbReference>
<dbReference type="Proteomes" id="UP000198773">
    <property type="component" value="Unassembled WGS sequence"/>
</dbReference>
<keyword evidence="1" id="KW-0732">Signal</keyword>
<evidence type="ECO:0000313" key="3">
    <source>
        <dbReference type="EMBL" id="SEA76748.1"/>
    </source>
</evidence>
<proteinExistence type="predicted"/>
<sequence length="149" mass="17346">MLRLFIITAMLLSAQVLAHAEQDDLTTTILNLDKKLFDAFNQRELEVFKALLSEDLEFYHDKSGLTNYQQNLKSTESMFNSGTDLRRELLPEHTEVYPIPNYGAIQTGRHKFCHTGHDGAPDCGVFKFLHIWQLQETQWQITRIMSYDH</sequence>